<dbReference type="Proteomes" id="UP001501594">
    <property type="component" value="Unassembled WGS sequence"/>
</dbReference>
<keyword evidence="6" id="KW-1006">Bacterial flagellum protein export</keyword>
<evidence type="ECO:0000256" key="6">
    <source>
        <dbReference type="ARBA" id="ARBA00023225"/>
    </source>
</evidence>
<evidence type="ECO:0000256" key="3">
    <source>
        <dbReference type="ARBA" id="ARBA00022448"/>
    </source>
</evidence>
<evidence type="ECO:0000313" key="9">
    <source>
        <dbReference type="Proteomes" id="UP001501594"/>
    </source>
</evidence>
<feature type="domain" description="Flagellar assembly protein FliH/Type III secretion system HrpE" evidence="7">
    <location>
        <begin position="82"/>
        <end position="200"/>
    </location>
</feature>
<keyword evidence="9" id="KW-1185">Reference proteome</keyword>
<dbReference type="InterPro" id="IPR051472">
    <property type="entry name" value="T3SS_Stator/FliH"/>
</dbReference>
<evidence type="ECO:0000256" key="5">
    <source>
        <dbReference type="ARBA" id="ARBA00022927"/>
    </source>
</evidence>
<sequence>MSEQTLAPQTLAPAFARVAFPVLRDPATAVREDEAAARGHAAGYAAGLRAAAAETAALRASLLADHEAVLAHHAARTDRAVSVLQAAAASIDARQLALRTEAQETLVAAALSLAEAILDYEVRTNPASTVVAALGRALTVVDPAEVVSVRLNPVDVEVLPADAADELGVAIVADPGVARGGAEADLAAGFIDAALGTALERARVELLGGGA</sequence>
<evidence type="ECO:0000259" key="7">
    <source>
        <dbReference type="Pfam" id="PF02108"/>
    </source>
</evidence>
<keyword evidence="4" id="KW-1005">Bacterial flagellum biogenesis</keyword>
<organism evidence="8 9">
    <name type="scientific">Frondihabitans peucedani</name>
    <dbReference type="NCBI Taxonomy" id="598626"/>
    <lineage>
        <taxon>Bacteria</taxon>
        <taxon>Bacillati</taxon>
        <taxon>Actinomycetota</taxon>
        <taxon>Actinomycetes</taxon>
        <taxon>Micrococcales</taxon>
        <taxon>Microbacteriaceae</taxon>
        <taxon>Frondihabitans</taxon>
    </lineage>
</organism>
<reference evidence="9" key="1">
    <citation type="journal article" date="2019" name="Int. J. Syst. Evol. Microbiol.">
        <title>The Global Catalogue of Microorganisms (GCM) 10K type strain sequencing project: providing services to taxonomists for standard genome sequencing and annotation.</title>
        <authorList>
            <consortium name="The Broad Institute Genomics Platform"/>
            <consortium name="The Broad Institute Genome Sequencing Center for Infectious Disease"/>
            <person name="Wu L."/>
            <person name="Ma J."/>
        </authorList>
    </citation>
    <scope>NUCLEOTIDE SEQUENCE [LARGE SCALE GENOMIC DNA]</scope>
    <source>
        <strain evidence="9">JCM 17442</strain>
    </source>
</reference>
<keyword evidence="5" id="KW-0653">Protein transport</keyword>
<comment type="similarity">
    <text evidence="2">Belongs to the FliH family.</text>
</comment>
<proteinExistence type="inferred from homology"/>
<gene>
    <name evidence="8" type="ORF">GCM10022256_19630</name>
</gene>
<dbReference type="Pfam" id="PF02108">
    <property type="entry name" value="FliH"/>
    <property type="match status" value="1"/>
</dbReference>
<evidence type="ECO:0000256" key="2">
    <source>
        <dbReference type="ARBA" id="ARBA00006602"/>
    </source>
</evidence>
<name>A0ABP8E2G8_9MICO</name>
<dbReference type="RefSeq" id="WP_344795494.1">
    <property type="nucleotide sequence ID" value="NZ_BAABAU010000001.1"/>
</dbReference>
<dbReference type="InterPro" id="IPR018035">
    <property type="entry name" value="Flagellar_FliH/T3SS_HrpE"/>
</dbReference>
<dbReference type="EMBL" id="BAABAU010000001">
    <property type="protein sequence ID" value="GAA4266351.1"/>
    <property type="molecule type" value="Genomic_DNA"/>
</dbReference>
<protein>
    <recommendedName>
        <fullName evidence="7">Flagellar assembly protein FliH/Type III secretion system HrpE domain-containing protein</fullName>
    </recommendedName>
</protein>
<evidence type="ECO:0000256" key="1">
    <source>
        <dbReference type="ARBA" id="ARBA00003041"/>
    </source>
</evidence>
<dbReference type="PANTHER" id="PTHR34982:SF1">
    <property type="entry name" value="FLAGELLAR ASSEMBLY PROTEIN FLIH"/>
    <property type="match status" value="1"/>
</dbReference>
<dbReference type="PANTHER" id="PTHR34982">
    <property type="entry name" value="YOP PROTEINS TRANSLOCATION PROTEIN L"/>
    <property type="match status" value="1"/>
</dbReference>
<evidence type="ECO:0000256" key="4">
    <source>
        <dbReference type="ARBA" id="ARBA00022795"/>
    </source>
</evidence>
<comment type="function">
    <text evidence="1">Needed for flagellar regrowth and assembly.</text>
</comment>
<accession>A0ABP8E2G8</accession>
<evidence type="ECO:0000313" key="8">
    <source>
        <dbReference type="EMBL" id="GAA4266351.1"/>
    </source>
</evidence>
<comment type="caution">
    <text evidence="8">The sequence shown here is derived from an EMBL/GenBank/DDBJ whole genome shotgun (WGS) entry which is preliminary data.</text>
</comment>
<keyword evidence="3" id="KW-0813">Transport</keyword>